<dbReference type="RefSeq" id="WP_054837008.1">
    <property type="nucleotide sequence ID" value="NZ_BBBA01000019.1"/>
</dbReference>
<evidence type="ECO:0000313" key="2">
    <source>
        <dbReference type="Proteomes" id="UP000247586"/>
    </source>
</evidence>
<organism evidence="1 2">
    <name type="scientific">Metallosphaera hakonensis JCM 8857 = DSM 7519</name>
    <dbReference type="NCBI Taxonomy" id="1293036"/>
    <lineage>
        <taxon>Archaea</taxon>
        <taxon>Thermoproteota</taxon>
        <taxon>Thermoprotei</taxon>
        <taxon>Sulfolobales</taxon>
        <taxon>Sulfolobaceae</taxon>
        <taxon>Metallosphaera</taxon>
    </lineage>
</organism>
<dbReference type="EMBL" id="CP029287">
    <property type="protein sequence ID" value="AWR98394.1"/>
    <property type="molecule type" value="Genomic_DNA"/>
</dbReference>
<dbReference type="AlphaFoldDB" id="A0A2U9IQY8"/>
<dbReference type="Proteomes" id="UP000247586">
    <property type="component" value="Chromosome"/>
</dbReference>
<dbReference type="GeneID" id="36833724"/>
<reference evidence="1" key="1">
    <citation type="submission" date="2018-05" db="EMBL/GenBank/DDBJ databases">
        <title>Complete Genome Sequences of Extremely Thermoacidophilic, Metal-Mobilizing Type-Strain Members of the Archaeal Family Sulfolobaceae: Acidianus brierleyi DSM-1651T, Acidianus sulfidivorans DSM-18786T, Metallosphaera hakonensis DSM-7519T, and Metallosphaera prunae DSM-10039T.</title>
        <authorList>
            <person name="Counts J.A."/>
            <person name="Kelly R.M."/>
        </authorList>
    </citation>
    <scope>NUCLEOTIDE SEQUENCE [LARGE SCALE GENOMIC DNA]</scope>
    <source>
        <strain evidence="1">HO1-1</strain>
    </source>
</reference>
<proteinExistence type="predicted"/>
<evidence type="ECO:0000313" key="1">
    <source>
        <dbReference type="EMBL" id="AWR98394.1"/>
    </source>
</evidence>
<name>A0A2U9IQY8_9CREN</name>
<gene>
    <name evidence="1" type="ORF">DFR87_00240</name>
</gene>
<dbReference type="STRING" id="1293036.GCA_001315825_02243"/>
<dbReference type="KEGG" id="mhk:DFR87_00240"/>
<keyword evidence="2" id="KW-1185">Reference proteome</keyword>
<accession>A0A2U9IQY8</accession>
<protein>
    <submittedName>
        <fullName evidence="1">Uncharacterized protein</fullName>
    </submittedName>
</protein>
<sequence length="63" mass="7568">MGVQRGGRLHLVELITYLIVVYEKWELKLMMRKVKNMEELADYIIDEFSNVMILRLVKEKLDL</sequence>